<dbReference type="Pfam" id="PF02452">
    <property type="entry name" value="PemK_toxin"/>
    <property type="match status" value="1"/>
</dbReference>
<evidence type="ECO:0000313" key="2">
    <source>
        <dbReference type="Proteomes" id="UP000248863"/>
    </source>
</evidence>
<dbReference type="SUPFAM" id="SSF50118">
    <property type="entry name" value="Cell growth inhibitor/plasmid maintenance toxic component"/>
    <property type="match status" value="1"/>
</dbReference>
<reference evidence="1 2" key="1">
    <citation type="submission" date="2017-07" db="EMBL/GenBank/DDBJ databases">
        <title>Draft Genome Sequences of Select Purple Nonsulfur Bacteria.</title>
        <authorList>
            <person name="Lasarre B."/>
            <person name="Mckinlay J.B."/>
        </authorList>
    </citation>
    <scope>NUCLEOTIDE SEQUENCE [LARGE SCALE GENOMIC DNA]</scope>
    <source>
        <strain evidence="1 2">DSM 11907</strain>
    </source>
</reference>
<dbReference type="InterPro" id="IPR011067">
    <property type="entry name" value="Plasmid_toxin/cell-grow_inhib"/>
</dbReference>
<dbReference type="RefSeq" id="WP_111358368.1">
    <property type="nucleotide sequence ID" value="NZ_NHSK01000092.1"/>
</dbReference>
<accession>A0A327KEV1</accession>
<dbReference type="GO" id="GO:0003677">
    <property type="term" value="F:DNA binding"/>
    <property type="evidence" value="ECO:0007669"/>
    <property type="project" value="InterPro"/>
</dbReference>
<dbReference type="AlphaFoldDB" id="A0A327KEV1"/>
<keyword evidence="2" id="KW-1185">Reference proteome</keyword>
<dbReference type="InterPro" id="IPR003477">
    <property type="entry name" value="PemK-like"/>
</dbReference>
<dbReference type="GO" id="GO:0016075">
    <property type="term" value="P:rRNA catabolic process"/>
    <property type="evidence" value="ECO:0007669"/>
    <property type="project" value="TreeGrafter"/>
</dbReference>
<dbReference type="GO" id="GO:0006402">
    <property type="term" value="P:mRNA catabolic process"/>
    <property type="evidence" value="ECO:0007669"/>
    <property type="project" value="TreeGrafter"/>
</dbReference>
<comment type="caution">
    <text evidence="1">The sequence shown here is derived from an EMBL/GenBank/DDBJ whole genome shotgun (WGS) entry which is preliminary data.</text>
</comment>
<dbReference type="PANTHER" id="PTHR33988">
    <property type="entry name" value="ENDORIBONUCLEASE MAZF-RELATED"/>
    <property type="match status" value="1"/>
</dbReference>
<sequence>MLPESGDIAWVELDPVLGTEQAGRRPALVLSDRAYHEISRRSIVCPISSRTKPWSFNVPLPEGLQTRGVVLVDQIRSVSREHRMFGVIEHVPDSVLLDVRGVLVALLGLDSVPIAPGPSP</sequence>
<gene>
    <name evidence="1" type="ORF">CH338_17245</name>
</gene>
<name>A0A327KEV1_9BRAD</name>
<dbReference type="Gene3D" id="2.30.30.110">
    <property type="match status" value="1"/>
</dbReference>
<dbReference type="PANTHER" id="PTHR33988:SF3">
    <property type="entry name" value="ENDORIBONUCLEASE TOXIN CHPB-RELATED"/>
    <property type="match status" value="1"/>
</dbReference>
<proteinExistence type="predicted"/>
<organism evidence="1 2">
    <name type="scientific">Rhodoplanes elegans</name>
    <dbReference type="NCBI Taxonomy" id="29408"/>
    <lineage>
        <taxon>Bacteria</taxon>
        <taxon>Pseudomonadati</taxon>
        <taxon>Pseudomonadota</taxon>
        <taxon>Alphaproteobacteria</taxon>
        <taxon>Hyphomicrobiales</taxon>
        <taxon>Nitrobacteraceae</taxon>
        <taxon>Rhodoplanes</taxon>
    </lineage>
</organism>
<dbReference type="EMBL" id="NPEU01000209">
    <property type="protein sequence ID" value="RAI36694.1"/>
    <property type="molecule type" value="Genomic_DNA"/>
</dbReference>
<protein>
    <submittedName>
        <fullName evidence="1">MazF family transcriptional regulator</fullName>
    </submittedName>
</protein>
<dbReference type="Proteomes" id="UP000248863">
    <property type="component" value="Unassembled WGS sequence"/>
</dbReference>
<dbReference type="OrthoDB" id="9808744at2"/>
<dbReference type="GO" id="GO:0004521">
    <property type="term" value="F:RNA endonuclease activity"/>
    <property type="evidence" value="ECO:0007669"/>
    <property type="project" value="TreeGrafter"/>
</dbReference>
<evidence type="ECO:0000313" key="1">
    <source>
        <dbReference type="EMBL" id="RAI36694.1"/>
    </source>
</evidence>